<dbReference type="Proteomes" id="UP000008635">
    <property type="component" value="Chromosome"/>
</dbReference>
<proteinExistence type="inferred from homology"/>
<evidence type="ECO:0000256" key="5">
    <source>
        <dbReference type="PIRSR" id="PIRSR606710-2"/>
    </source>
</evidence>
<gene>
    <name evidence="7" type="ordered locus">Deima_0140</name>
</gene>
<dbReference type="Pfam" id="PF04616">
    <property type="entry name" value="Glyco_hydro_43"/>
    <property type="match status" value="1"/>
</dbReference>
<feature type="active site" description="Proton donor" evidence="4">
    <location>
        <position position="193"/>
    </location>
</feature>
<evidence type="ECO:0000256" key="6">
    <source>
        <dbReference type="RuleBase" id="RU361187"/>
    </source>
</evidence>
<keyword evidence="8" id="KW-1185">Reference proteome</keyword>
<feature type="site" description="Important for catalytic activity, responsible for pKa modulation of the active site Glu and correct orientation of both the proton donor and substrate" evidence="5">
    <location>
        <position position="133"/>
    </location>
</feature>
<dbReference type="eggNOG" id="COG3507">
    <property type="taxonomic scope" value="Bacteria"/>
</dbReference>
<name>E8U3D3_DEIML</name>
<dbReference type="InterPro" id="IPR023296">
    <property type="entry name" value="Glyco_hydro_beta-prop_sf"/>
</dbReference>
<keyword evidence="2 6" id="KW-0378">Hydrolase</keyword>
<feature type="active site" description="Proton acceptor" evidence="4">
    <location>
        <position position="23"/>
    </location>
</feature>
<keyword evidence="3 6" id="KW-0326">Glycosidase</keyword>
<dbReference type="GO" id="GO:0005975">
    <property type="term" value="P:carbohydrate metabolic process"/>
    <property type="evidence" value="ECO:0007669"/>
    <property type="project" value="InterPro"/>
</dbReference>
<sequence>MKTFTLDQGAPLPLNLSAEDLPDPTVLVEPGAYYVYATNNARANVPVIASSDLHTFTFVGDALPTLPAWASAGFTWAPEVIRIGEEYVLYFTARLADSPWQVIGTATASHPEGPFEAQDAPLICMLDLGGAIDPDVLTTDTGERYLYWKNDGNAAHLPTRLWGALLTPDGLGLASEPVELLSASEPWERELVEAPQVIEDNGTFHLLYSCADFGNETYAVGHAHGEGPLGPFVKTIDAPLLASSDVMAGPGHSHAFRDARGQWRLAYHAWSVGAVGYPLGRRTLQFSSLHLTGRMAQVI</sequence>
<dbReference type="OrthoDB" id="273314at2"/>
<dbReference type="SUPFAM" id="SSF75005">
    <property type="entry name" value="Arabinanase/levansucrase/invertase"/>
    <property type="match status" value="1"/>
</dbReference>
<dbReference type="HOGENOM" id="CLU_009397_4_0_0"/>
<dbReference type="PANTHER" id="PTHR42812:SF5">
    <property type="entry name" value="ENDO-ARABINASE"/>
    <property type="match status" value="1"/>
</dbReference>
<evidence type="ECO:0000256" key="3">
    <source>
        <dbReference type="ARBA" id="ARBA00023295"/>
    </source>
</evidence>
<dbReference type="Gene3D" id="2.115.10.20">
    <property type="entry name" value="Glycosyl hydrolase domain, family 43"/>
    <property type="match status" value="1"/>
</dbReference>
<dbReference type="STRING" id="709986.Deima_0140"/>
<reference evidence="8" key="2">
    <citation type="submission" date="2011-01" db="EMBL/GenBank/DDBJ databases">
        <title>The complete genome of Deinococcus maricopensis DSM 21211.</title>
        <authorList>
            <consortium name="US DOE Joint Genome Institute (JGI-PGF)"/>
            <person name="Lucas S."/>
            <person name="Copeland A."/>
            <person name="Lapidus A."/>
            <person name="Goodwin L."/>
            <person name="Pitluck S."/>
            <person name="Kyrpides N."/>
            <person name="Mavromatis K."/>
            <person name="Pagani I."/>
            <person name="Ivanova N."/>
            <person name="Ovchinnikova G."/>
            <person name="Zeytun A."/>
            <person name="Detter J.C."/>
            <person name="Han C."/>
            <person name="Land M."/>
            <person name="Hauser L."/>
            <person name="Markowitz V."/>
            <person name="Cheng J.-F."/>
            <person name="Hugenholtz P."/>
            <person name="Woyke T."/>
            <person name="Wu D."/>
            <person name="Pukall R."/>
            <person name="Gehrich-Schroeter G."/>
            <person name="Brambilla E."/>
            <person name="Klenk H.-P."/>
            <person name="Eisen J.A."/>
        </authorList>
    </citation>
    <scope>NUCLEOTIDE SEQUENCE [LARGE SCALE GENOMIC DNA]</scope>
    <source>
        <strain evidence="8">DSM 21211 / LMG 22137 / NRRL B-23946 / LB-34</strain>
    </source>
</reference>
<evidence type="ECO:0000256" key="2">
    <source>
        <dbReference type="ARBA" id="ARBA00022801"/>
    </source>
</evidence>
<organism evidence="7 8">
    <name type="scientific">Deinococcus maricopensis (strain DSM 21211 / LMG 22137 / NRRL B-23946 / LB-34)</name>
    <dbReference type="NCBI Taxonomy" id="709986"/>
    <lineage>
        <taxon>Bacteria</taxon>
        <taxon>Thermotogati</taxon>
        <taxon>Deinococcota</taxon>
        <taxon>Deinococci</taxon>
        <taxon>Deinococcales</taxon>
        <taxon>Deinococcaceae</taxon>
        <taxon>Deinococcus</taxon>
    </lineage>
</organism>
<evidence type="ECO:0000256" key="1">
    <source>
        <dbReference type="ARBA" id="ARBA00009865"/>
    </source>
</evidence>
<dbReference type="RefSeq" id="WP_013555309.1">
    <property type="nucleotide sequence ID" value="NC_014958.1"/>
</dbReference>
<dbReference type="EMBL" id="CP002454">
    <property type="protein sequence ID" value="ADV65804.1"/>
    <property type="molecule type" value="Genomic_DNA"/>
</dbReference>
<dbReference type="PANTHER" id="PTHR42812">
    <property type="entry name" value="BETA-XYLOSIDASE"/>
    <property type="match status" value="1"/>
</dbReference>
<evidence type="ECO:0000256" key="4">
    <source>
        <dbReference type="PIRSR" id="PIRSR606710-1"/>
    </source>
</evidence>
<dbReference type="KEGG" id="dmr:Deima_0140"/>
<evidence type="ECO:0000313" key="7">
    <source>
        <dbReference type="EMBL" id="ADV65804.1"/>
    </source>
</evidence>
<dbReference type="InterPro" id="IPR051795">
    <property type="entry name" value="Glycosyl_Hydrlase_43"/>
</dbReference>
<dbReference type="CDD" id="cd08999">
    <property type="entry name" value="GH43_ABN-like"/>
    <property type="match status" value="1"/>
</dbReference>
<dbReference type="AlphaFoldDB" id="E8U3D3"/>
<evidence type="ECO:0000313" key="8">
    <source>
        <dbReference type="Proteomes" id="UP000008635"/>
    </source>
</evidence>
<protein>
    <submittedName>
        <fullName evidence="7">Glycoside hydrolase family 43</fullName>
    </submittedName>
</protein>
<comment type="similarity">
    <text evidence="1 6">Belongs to the glycosyl hydrolase 43 family.</text>
</comment>
<reference evidence="7 8" key="1">
    <citation type="journal article" date="2011" name="Stand. Genomic Sci.">
        <title>Complete genome sequence of Deinococcus maricopensis type strain (LB-34).</title>
        <authorList>
            <person name="Pukall R."/>
            <person name="Zeytun A."/>
            <person name="Lucas S."/>
            <person name="Lapidus A."/>
            <person name="Hammon N."/>
            <person name="Deshpande S."/>
            <person name="Nolan M."/>
            <person name="Cheng J.F."/>
            <person name="Pitluck S."/>
            <person name="Liolios K."/>
            <person name="Pagani I."/>
            <person name="Mikhailova N."/>
            <person name="Ivanova N."/>
            <person name="Mavromatis K."/>
            <person name="Pati A."/>
            <person name="Tapia R."/>
            <person name="Han C."/>
            <person name="Goodwin L."/>
            <person name="Chen A."/>
            <person name="Palaniappan K."/>
            <person name="Land M."/>
            <person name="Hauser L."/>
            <person name="Chang Y.J."/>
            <person name="Jeffries C.D."/>
            <person name="Brambilla E.M."/>
            <person name="Rohde M."/>
            <person name="Goker M."/>
            <person name="Detter J.C."/>
            <person name="Woyke T."/>
            <person name="Bristow J."/>
            <person name="Eisen J.A."/>
            <person name="Markowitz V."/>
            <person name="Hugenholtz P."/>
            <person name="Kyrpides N.C."/>
            <person name="Klenk H.P."/>
        </authorList>
    </citation>
    <scope>NUCLEOTIDE SEQUENCE [LARGE SCALE GENOMIC DNA]</scope>
    <source>
        <strain evidence="8">DSM 21211 / LMG 22137 / NRRL B-23946 / LB-34</strain>
    </source>
</reference>
<dbReference type="GO" id="GO:0004553">
    <property type="term" value="F:hydrolase activity, hydrolyzing O-glycosyl compounds"/>
    <property type="evidence" value="ECO:0007669"/>
    <property type="project" value="InterPro"/>
</dbReference>
<dbReference type="InterPro" id="IPR006710">
    <property type="entry name" value="Glyco_hydro_43"/>
</dbReference>
<accession>E8U3D3</accession>